<organism evidence="2 3">
    <name type="scientific">Virgisporangium ochraceum</name>
    <dbReference type="NCBI Taxonomy" id="65505"/>
    <lineage>
        <taxon>Bacteria</taxon>
        <taxon>Bacillati</taxon>
        <taxon>Actinomycetota</taxon>
        <taxon>Actinomycetes</taxon>
        <taxon>Micromonosporales</taxon>
        <taxon>Micromonosporaceae</taxon>
        <taxon>Virgisporangium</taxon>
    </lineage>
</organism>
<dbReference type="EMBL" id="BOPH01000030">
    <property type="protein sequence ID" value="GIJ67696.1"/>
    <property type="molecule type" value="Genomic_DNA"/>
</dbReference>
<proteinExistence type="predicted"/>
<name>A0A8J3ZQ17_9ACTN</name>
<dbReference type="InterPro" id="IPR055878">
    <property type="entry name" value="DUF7455"/>
</dbReference>
<evidence type="ECO:0000313" key="3">
    <source>
        <dbReference type="Proteomes" id="UP000635606"/>
    </source>
</evidence>
<protein>
    <recommendedName>
        <fullName evidence="1">DUF7455 domain-containing protein</fullName>
    </recommendedName>
</protein>
<gene>
    <name evidence="2" type="ORF">Voc01_026130</name>
</gene>
<reference evidence="2" key="1">
    <citation type="submission" date="2021-01" db="EMBL/GenBank/DDBJ databases">
        <title>Whole genome shotgun sequence of Virgisporangium ochraceum NBRC 16418.</title>
        <authorList>
            <person name="Komaki H."/>
            <person name="Tamura T."/>
        </authorList>
    </citation>
    <scope>NUCLEOTIDE SEQUENCE</scope>
    <source>
        <strain evidence="2">NBRC 16418</strain>
    </source>
</reference>
<evidence type="ECO:0000313" key="2">
    <source>
        <dbReference type="EMBL" id="GIJ67696.1"/>
    </source>
</evidence>
<accession>A0A8J3ZQ17</accession>
<dbReference type="AlphaFoldDB" id="A0A8J3ZQ17"/>
<dbReference type="Proteomes" id="UP000635606">
    <property type="component" value="Unassembled WGS sequence"/>
</dbReference>
<sequence length="72" mass="7706">MTQIVVSEPTVTVAAELPERCDRCGAAGKVRAFLPGGGDLTFCGHHANRYAETIRTCADRVVVESGFGWRAP</sequence>
<keyword evidence="3" id="KW-1185">Reference proteome</keyword>
<dbReference type="Pfam" id="PF24254">
    <property type="entry name" value="DUF7455"/>
    <property type="match status" value="1"/>
</dbReference>
<comment type="caution">
    <text evidence="2">The sequence shown here is derived from an EMBL/GenBank/DDBJ whole genome shotgun (WGS) entry which is preliminary data.</text>
</comment>
<dbReference type="RefSeq" id="WP_203927653.1">
    <property type="nucleotide sequence ID" value="NZ_BOPH01000030.1"/>
</dbReference>
<feature type="domain" description="DUF7455" evidence="1">
    <location>
        <begin position="18"/>
        <end position="66"/>
    </location>
</feature>
<evidence type="ECO:0000259" key="1">
    <source>
        <dbReference type="Pfam" id="PF24254"/>
    </source>
</evidence>